<dbReference type="AlphaFoldDB" id="A0A7S9RJ38"/>
<sequence>MQNEKFRAKFSIKNDAKFKKLLREVSRTVYKKNKFVFLMKAIELPFAALCGVALVTLFNITGHELIVYSDMDDVSTLARNLVIVLCVGMILLYIYAAIVKPVLFTRAIYSNIDVEREQEIVIYDDEVLFVTKNSTVHFLFGAFLGTCKTDDFVALILKEGSFLYIPKESLNEKAQEILEFLKEKIG</sequence>
<keyword evidence="1" id="KW-1133">Transmembrane helix</keyword>
<dbReference type="RefSeq" id="WP_107714361.1">
    <property type="nucleotide sequence ID" value="NZ_CP049266.1"/>
</dbReference>
<feature type="transmembrane region" description="Helical" evidence="1">
    <location>
        <begin position="41"/>
        <end position="61"/>
    </location>
</feature>
<dbReference type="Proteomes" id="UP000594404">
    <property type="component" value="Chromosome"/>
</dbReference>
<evidence type="ECO:0000313" key="2">
    <source>
        <dbReference type="EMBL" id="QPH92628.1"/>
    </source>
</evidence>
<accession>A0A7S9RJ38</accession>
<evidence type="ECO:0000313" key="3">
    <source>
        <dbReference type="Proteomes" id="UP000594404"/>
    </source>
</evidence>
<reference evidence="2 3" key="1">
    <citation type="journal article" date="2018" name="Emerg. Microbes Infect.">
        <title>Genomic analysis of oral Campylobacter concisus strains identified a potential bacterial molecular marker associated with active Crohn's disease.</title>
        <authorList>
            <person name="Liu F."/>
            <person name="Ma R."/>
            <person name="Tay C.Y.A."/>
            <person name="Octavia S."/>
            <person name="Lan R."/>
            <person name="Chung H.K.L."/>
            <person name="Riordan S.M."/>
            <person name="Grimm M.C."/>
            <person name="Leong R.W."/>
            <person name="Tanaka M.M."/>
            <person name="Connor S."/>
            <person name="Zhang L."/>
        </authorList>
    </citation>
    <scope>NUCLEOTIDE SEQUENCE [LARGE SCALE GENOMIC DNA]</scope>
    <source>
        <strain evidence="2 3">P1CDO3</strain>
    </source>
</reference>
<feature type="transmembrane region" description="Helical" evidence="1">
    <location>
        <begin position="81"/>
        <end position="99"/>
    </location>
</feature>
<name>A0A7S9RJ38_9BACT</name>
<keyword evidence="1" id="KW-0472">Membrane</keyword>
<keyword evidence="1" id="KW-0812">Transmembrane</keyword>
<protein>
    <submittedName>
        <fullName evidence="2">YcxB family protein</fullName>
    </submittedName>
</protein>
<evidence type="ECO:0000256" key="1">
    <source>
        <dbReference type="SAM" id="Phobius"/>
    </source>
</evidence>
<organism evidence="2 3">
    <name type="scientific">Campylobacter concisus</name>
    <dbReference type="NCBI Taxonomy" id="199"/>
    <lineage>
        <taxon>Bacteria</taxon>
        <taxon>Pseudomonadati</taxon>
        <taxon>Campylobacterota</taxon>
        <taxon>Epsilonproteobacteria</taxon>
        <taxon>Campylobacterales</taxon>
        <taxon>Campylobacteraceae</taxon>
        <taxon>Campylobacter</taxon>
    </lineage>
</organism>
<proteinExistence type="predicted"/>
<gene>
    <name evidence="2" type="ORF">CVT01_09015</name>
</gene>
<dbReference type="EMBL" id="CP049266">
    <property type="protein sequence ID" value="QPH92628.1"/>
    <property type="molecule type" value="Genomic_DNA"/>
</dbReference>